<keyword evidence="1" id="KW-0812">Transmembrane</keyword>
<keyword evidence="1" id="KW-1133">Transmembrane helix</keyword>
<feature type="transmembrane region" description="Helical" evidence="1">
    <location>
        <begin position="12"/>
        <end position="33"/>
    </location>
</feature>
<proteinExistence type="predicted"/>
<dbReference type="EMBL" id="MN740042">
    <property type="protein sequence ID" value="QHT85512.1"/>
    <property type="molecule type" value="Genomic_DNA"/>
</dbReference>
<protein>
    <recommendedName>
        <fullName evidence="3">EF-hand domain-containing protein</fullName>
    </recommendedName>
</protein>
<evidence type="ECO:0000313" key="2">
    <source>
        <dbReference type="EMBL" id="QHT85512.1"/>
    </source>
</evidence>
<evidence type="ECO:0008006" key="3">
    <source>
        <dbReference type="Google" id="ProtNLM"/>
    </source>
</evidence>
<evidence type="ECO:0000256" key="1">
    <source>
        <dbReference type="SAM" id="Phobius"/>
    </source>
</evidence>
<keyword evidence="1" id="KW-0472">Membrane</keyword>
<accession>A0A6C0HYD2</accession>
<feature type="transmembrane region" description="Helical" evidence="1">
    <location>
        <begin position="53"/>
        <end position="79"/>
    </location>
</feature>
<organism evidence="2">
    <name type="scientific">viral metagenome</name>
    <dbReference type="NCBI Taxonomy" id="1070528"/>
    <lineage>
        <taxon>unclassified sequences</taxon>
        <taxon>metagenomes</taxon>
        <taxon>organismal metagenomes</taxon>
    </lineage>
</organism>
<dbReference type="AlphaFoldDB" id="A0A6C0HYD2"/>
<reference evidence="2" key="1">
    <citation type="journal article" date="2020" name="Nature">
        <title>Giant virus diversity and host interactions through global metagenomics.</title>
        <authorList>
            <person name="Schulz F."/>
            <person name="Roux S."/>
            <person name="Paez-Espino D."/>
            <person name="Jungbluth S."/>
            <person name="Walsh D.A."/>
            <person name="Denef V.J."/>
            <person name="McMahon K.D."/>
            <person name="Konstantinidis K.T."/>
            <person name="Eloe-Fadrosh E.A."/>
            <person name="Kyrpides N.C."/>
            <person name="Woyke T."/>
        </authorList>
    </citation>
    <scope>NUCLEOTIDE SEQUENCE</scope>
    <source>
        <strain evidence="2">GVMAG-M-3300023184-17</strain>
    </source>
</reference>
<dbReference type="PROSITE" id="PS00018">
    <property type="entry name" value="EF_HAND_1"/>
    <property type="match status" value="1"/>
</dbReference>
<sequence length="147" mass="17460">MIKRVHKAVEYLNTSKYFIGIMMILLNIGSKYITVKLSKSQEAYVRNYVLREILIFSVCWMGTRDIYISLILTAVFFVLTQHLFNEESKFCILPKKYREYHLFDTNQDGEVSQQEINDAVALLDKVKKQKSTQHREKLYDYFTKNKV</sequence>
<dbReference type="InterPro" id="IPR018247">
    <property type="entry name" value="EF_Hand_1_Ca_BS"/>
</dbReference>
<name>A0A6C0HYD2_9ZZZZ</name>